<accession>A0A9P8NYZ3</accession>
<organism evidence="1 2">
    <name type="scientific">Ogataea philodendri</name>
    <dbReference type="NCBI Taxonomy" id="1378263"/>
    <lineage>
        <taxon>Eukaryota</taxon>
        <taxon>Fungi</taxon>
        <taxon>Dikarya</taxon>
        <taxon>Ascomycota</taxon>
        <taxon>Saccharomycotina</taxon>
        <taxon>Pichiomycetes</taxon>
        <taxon>Pichiales</taxon>
        <taxon>Pichiaceae</taxon>
        <taxon>Ogataea</taxon>
    </lineage>
</organism>
<dbReference type="RefSeq" id="XP_046059181.1">
    <property type="nucleotide sequence ID" value="XM_046207527.1"/>
</dbReference>
<comment type="caution">
    <text evidence="1">The sequence shown here is derived from an EMBL/GenBank/DDBJ whole genome shotgun (WGS) entry which is preliminary data.</text>
</comment>
<dbReference type="Proteomes" id="UP000769157">
    <property type="component" value="Unassembled WGS sequence"/>
</dbReference>
<reference evidence="1" key="1">
    <citation type="journal article" date="2021" name="Open Biol.">
        <title>Shared evolutionary footprints suggest mitochondrial oxidative damage underlies multiple complex I losses in fungi.</title>
        <authorList>
            <person name="Schikora-Tamarit M.A."/>
            <person name="Marcet-Houben M."/>
            <person name="Nosek J."/>
            <person name="Gabaldon T."/>
        </authorList>
    </citation>
    <scope>NUCLEOTIDE SEQUENCE</scope>
    <source>
        <strain evidence="1">CBS6075</strain>
    </source>
</reference>
<dbReference type="EMBL" id="JAEUBE010000414">
    <property type="protein sequence ID" value="KAH3662077.1"/>
    <property type="molecule type" value="Genomic_DNA"/>
</dbReference>
<keyword evidence="2" id="KW-1185">Reference proteome</keyword>
<evidence type="ECO:0000313" key="2">
    <source>
        <dbReference type="Proteomes" id="UP000769157"/>
    </source>
</evidence>
<dbReference type="GeneID" id="70238222"/>
<dbReference type="AlphaFoldDB" id="A0A9P8NYZ3"/>
<name>A0A9P8NYZ3_9ASCO</name>
<sequence length="189" mass="21265">MEKNLKTLLIYQREKNYLWLTSSGETRIQGAFSNGEPVAQPREDSLGTQTVASVWTCSVDSLVGEPVVAGSINSFSLESIEQLLSILNSHGSSSDLTNSRHQNINRLGDSWVVNTFLHVERLDFHRESDKQDRKTNGVHHLSLGSLSNVVSELELLSVLVWNAVFVQPFKSLNVLHALERNLWCHKPRM</sequence>
<gene>
    <name evidence="1" type="ORF">OGAPHI_006258</name>
</gene>
<evidence type="ECO:0000313" key="1">
    <source>
        <dbReference type="EMBL" id="KAH3662077.1"/>
    </source>
</evidence>
<reference evidence="1" key="2">
    <citation type="submission" date="2021-01" db="EMBL/GenBank/DDBJ databases">
        <authorList>
            <person name="Schikora-Tamarit M.A."/>
        </authorList>
    </citation>
    <scope>NUCLEOTIDE SEQUENCE</scope>
    <source>
        <strain evidence="1">CBS6075</strain>
    </source>
</reference>
<protein>
    <submittedName>
        <fullName evidence="1">Uncharacterized protein</fullName>
    </submittedName>
</protein>
<proteinExistence type="predicted"/>